<dbReference type="InterPro" id="IPR046461">
    <property type="entry name" value="TerL_ATPase"/>
</dbReference>
<dbReference type="Gene3D" id="3.40.50.300">
    <property type="entry name" value="P-loop containing nucleotide triphosphate hydrolases"/>
    <property type="match status" value="1"/>
</dbReference>
<accession>A0A5N1ICZ8</accession>
<dbReference type="GO" id="GO:0004519">
    <property type="term" value="F:endonuclease activity"/>
    <property type="evidence" value="ECO:0007669"/>
    <property type="project" value="InterPro"/>
</dbReference>
<dbReference type="Pfam" id="PF20441">
    <property type="entry name" value="TerL_nuclease"/>
    <property type="match status" value="1"/>
</dbReference>
<dbReference type="InterPro" id="IPR046462">
    <property type="entry name" value="TerL_nuclease"/>
</dbReference>
<dbReference type="EMBL" id="VYWW01000013">
    <property type="protein sequence ID" value="KAA9322956.1"/>
    <property type="molecule type" value="Genomic_DNA"/>
</dbReference>
<feature type="domain" description="Terminase large subunit-like ATPase" evidence="1">
    <location>
        <begin position="107"/>
        <end position="288"/>
    </location>
</feature>
<dbReference type="OrthoDB" id="9760250at2"/>
<evidence type="ECO:0000313" key="4">
    <source>
        <dbReference type="Proteomes" id="UP000327236"/>
    </source>
</evidence>
<dbReference type="PANTHER" id="PTHR41287">
    <property type="match status" value="1"/>
</dbReference>
<dbReference type="AlphaFoldDB" id="A0A5N1ICZ8"/>
<dbReference type="PANTHER" id="PTHR41287:SF1">
    <property type="entry name" value="PROTEIN YMFN"/>
    <property type="match status" value="1"/>
</dbReference>
<dbReference type="InterPro" id="IPR005021">
    <property type="entry name" value="Terminase_largesu-like"/>
</dbReference>
<gene>
    <name evidence="3" type="ORF">F6H94_04155</name>
</gene>
<organism evidence="3 4">
    <name type="scientific">Lactobacillus jensenii</name>
    <dbReference type="NCBI Taxonomy" id="109790"/>
    <lineage>
        <taxon>Bacteria</taxon>
        <taxon>Bacillati</taxon>
        <taxon>Bacillota</taxon>
        <taxon>Bacilli</taxon>
        <taxon>Lactobacillales</taxon>
        <taxon>Lactobacillaceae</taxon>
        <taxon>Lactobacillus</taxon>
    </lineage>
</organism>
<dbReference type="RefSeq" id="WP_048587913.1">
    <property type="nucleotide sequence ID" value="NZ_JAKHNV010000006.1"/>
</dbReference>
<dbReference type="Pfam" id="PF03354">
    <property type="entry name" value="TerL_ATPase"/>
    <property type="match status" value="1"/>
</dbReference>
<sequence>MKKYDFTKKGFDLQTAYTEEKDAGKYTDIFKNYRDPLTKYAFSVLEGRVQSGYMIKLACFRHLQDLRRQKEDPEFKYHYDLNKARAILNFAKLVPDVNAGVPLPLVDFQKAILCSIVAWRDEKDRVRYVRATLSMARTNGKTYIAAILAAFYFLIEANDTYNRKYLFVAPTTDQSRVGFDYLRTMFRKMSESPAFKQTFKDQQIDVLTDQIISRVYNNILMRKSYESGQLDSFHYQFAVGDEVGDDKYIGKIRTGNGKITSGQAQEPNHVFLQISTAYPDSNSQFYKDQRLLQFVMERDCDRALDDNLCLIWEQDALIEVDKPETWSKSNPIMNLSPEKKDQMLKSLLSERENKMLDGSIEEFQNKSLNLWLQVKKNTYLQLDDVNAAIVPEEPVNIFGRTVYIGFDKSNFSDDTALVFVFPYVDGANNQRFYIKQHSWVPLARAQNNIEIKEKQDGINYRDAERKGYCDIAKNEYGYIDDGVIFNWLVDFVEKNHLDVQYFCYDQWGMSRMIGWIEQKLDWKTMAVKNVIQTLTNPTIDLRQKFDTREIRYLDDPIIKYSLKNAVLFSNNNGIKVDKEKATTKIDFVDALIDAWYTAMFHFDDISLDKKNKNDPFAGMSEQQINDYFTNNFSF</sequence>
<dbReference type="InterPro" id="IPR027417">
    <property type="entry name" value="P-loop_NTPase"/>
</dbReference>
<evidence type="ECO:0000259" key="1">
    <source>
        <dbReference type="Pfam" id="PF03354"/>
    </source>
</evidence>
<evidence type="ECO:0000259" key="2">
    <source>
        <dbReference type="Pfam" id="PF20441"/>
    </source>
</evidence>
<evidence type="ECO:0000313" key="3">
    <source>
        <dbReference type="EMBL" id="KAA9322956.1"/>
    </source>
</evidence>
<feature type="domain" description="Terminase large subunit-like endonuclease" evidence="2">
    <location>
        <begin position="311"/>
        <end position="599"/>
    </location>
</feature>
<dbReference type="Proteomes" id="UP000327236">
    <property type="component" value="Unassembled WGS sequence"/>
</dbReference>
<name>A0A5N1ICZ8_LACJE</name>
<protein>
    <submittedName>
        <fullName evidence="3">Terminase large subunit</fullName>
    </submittedName>
</protein>
<proteinExistence type="predicted"/>
<reference evidence="3 4" key="1">
    <citation type="submission" date="2019-09" db="EMBL/GenBank/DDBJ databases">
        <title>Draft genome sequence assemblies of isolates from the urinary tract.</title>
        <authorList>
            <person name="Mores C.R."/>
            <person name="Putonti C."/>
            <person name="Wolfe A.J."/>
        </authorList>
    </citation>
    <scope>NUCLEOTIDE SEQUENCE [LARGE SCALE GENOMIC DNA]</scope>
    <source>
        <strain evidence="3 4">UMB246</strain>
    </source>
</reference>
<comment type="caution">
    <text evidence="3">The sequence shown here is derived from an EMBL/GenBank/DDBJ whole genome shotgun (WGS) entry which is preliminary data.</text>
</comment>